<dbReference type="Gene3D" id="3.30.160.60">
    <property type="entry name" value="Classic Zinc Finger"/>
    <property type="match status" value="5"/>
</dbReference>
<reference evidence="11 12" key="1">
    <citation type="submission" date="2020-02" db="EMBL/GenBank/DDBJ databases">
        <authorList>
            <person name="Ferguson B K."/>
        </authorList>
    </citation>
    <scope>NUCLEOTIDE SEQUENCE [LARGE SCALE GENOMIC DNA]</scope>
</reference>
<dbReference type="PROSITE" id="PS50088">
    <property type="entry name" value="ANK_REPEAT"/>
    <property type="match status" value="1"/>
</dbReference>
<keyword evidence="3 8" id="KW-0863">Zinc-finger</keyword>
<protein>
    <recommendedName>
        <fullName evidence="10">C2H2-type domain-containing protein</fullName>
    </recommendedName>
</protein>
<dbReference type="GO" id="GO:0005634">
    <property type="term" value="C:nucleus"/>
    <property type="evidence" value="ECO:0007669"/>
    <property type="project" value="UniProtKB-SubCell"/>
</dbReference>
<dbReference type="PROSITE" id="PS50157">
    <property type="entry name" value="ZINC_FINGER_C2H2_2"/>
    <property type="match status" value="6"/>
</dbReference>
<dbReference type="Pfam" id="PF00023">
    <property type="entry name" value="Ank"/>
    <property type="match status" value="1"/>
</dbReference>
<evidence type="ECO:0000256" key="1">
    <source>
        <dbReference type="ARBA" id="ARBA00022723"/>
    </source>
</evidence>
<keyword evidence="4" id="KW-0862">Zinc</keyword>
<evidence type="ECO:0000256" key="8">
    <source>
        <dbReference type="PROSITE-ProRule" id="PRU00042"/>
    </source>
</evidence>
<organism evidence="11 12">
    <name type="scientific">Trichogramma brassicae</name>
    <dbReference type="NCBI Taxonomy" id="86971"/>
    <lineage>
        <taxon>Eukaryota</taxon>
        <taxon>Metazoa</taxon>
        <taxon>Ecdysozoa</taxon>
        <taxon>Arthropoda</taxon>
        <taxon>Hexapoda</taxon>
        <taxon>Insecta</taxon>
        <taxon>Pterygota</taxon>
        <taxon>Neoptera</taxon>
        <taxon>Endopterygota</taxon>
        <taxon>Hymenoptera</taxon>
        <taxon>Apocrita</taxon>
        <taxon>Proctotrupomorpha</taxon>
        <taxon>Chalcidoidea</taxon>
        <taxon>Trichogrammatidae</taxon>
        <taxon>Trichogramma</taxon>
    </lineage>
</organism>
<evidence type="ECO:0000256" key="6">
    <source>
        <dbReference type="ARBA" id="ARBA00037948"/>
    </source>
</evidence>
<dbReference type="GO" id="GO:0000978">
    <property type="term" value="F:RNA polymerase II cis-regulatory region sequence-specific DNA binding"/>
    <property type="evidence" value="ECO:0007669"/>
    <property type="project" value="TreeGrafter"/>
</dbReference>
<proteinExistence type="inferred from homology"/>
<dbReference type="Proteomes" id="UP000479190">
    <property type="component" value="Unassembled WGS sequence"/>
</dbReference>
<dbReference type="OrthoDB" id="7685779at2759"/>
<evidence type="ECO:0000256" key="2">
    <source>
        <dbReference type="ARBA" id="ARBA00022737"/>
    </source>
</evidence>
<feature type="region of interest" description="Disordered" evidence="9">
    <location>
        <begin position="350"/>
        <end position="471"/>
    </location>
</feature>
<evidence type="ECO:0000313" key="12">
    <source>
        <dbReference type="Proteomes" id="UP000479190"/>
    </source>
</evidence>
<name>A0A6H5I3S0_9HYME</name>
<dbReference type="PROSITE" id="PS50297">
    <property type="entry name" value="ANK_REP_REGION"/>
    <property type="match status" value="1"/>
</dbReference>
<feature type="domain" description="C2H2-type" evidence="10">
    <location>
        <begin position="148"/>
        <end position="176"/>
    </location>
</feature>
<evidence type="ECO:0000256" key="3">
    <source>
        <dbReference type="ARBA" id="ARBA00022771"/>
    </source>
</evidence>
<dbReference type="GO" id="GO:0000981">
    <property type="term" value="F:DNA-binding transcription factor activity, RNA polymerase II-specific"/>
    <property type="evidence" value="ECO:0007669"/>
    <property type="project" value="TreeGrafter"/>
</dbReference>
<dbReference type="GO" id="GO:0008270">
    <property type="term" value="F:zinc ion binding"/>
    <property type="evidence" value="ECO:0007669"/>
    <property type="project" value="UniProtKB-KW"/>
</dbReference>
<evidence type="ECO:0000256" key="5">
    <source>
        <dbReference type="ARBA" id="ARBA00023242"/>
    </source>
</evidence>
<dbReference type="Gene3D" id="1.25.40.20">
    <property type="entry name" value="Ankyrin repeat-containing domain"/>
    <property type="match status" value="1"/>
</dbReference>
<evidence type="ECO:0000259" key="10">
    <source>
        <dbReference type="PROSITE" id="PS50157"/>
    </source>
</evidence>
<dbReference type="InterPro" id="IPR036770">
    <property type="entry name" value="Ankyrin_rpt-contain_sf"/>
</dbReference>
<dbReference type="PROSITE" id="PS00028">
    <property type="entry name" value="ZINC_FINGER_C2H2_1"/>
    <property type="match status" value="6"/>
</dbReference>
<dbReference type="SMART" id="SM00355">
    <property type="entry name" value="ZnF_C2H2"/>
    <property type="match status" value="7"/>
</dbReference>
<feature type="domain" description="C2H2-type" evidence="10">
    <location>
        <begin position="177"/>
        <end position="205"/>
    </location>
</feature>
<dbReference type="AlphaFoldDB" id="A0A6H5I3S0"/>
<feature type="domain" description="C2H2-type" evidence="10">
    <location>
        <begin position="61"/>
        <end position="89"/>
    </location>
</feature>
<gene>
    <name evidence="11" type="ORF">TBRA_LOCUS4535</name>
</gene>
<keyword evidence="7" id="KW-0040">ANK repeat</keyword>
<feature type="repeat" description="ANK" evidence="7">
    <location>
        <begin position="559"/>
        <end position="591"/>
    </location>
</feature>
<evidence type="ECO:0000313" key="11">
    <source>
        <dbReference type="EMBL" id="CAB0032605.1"/>
    </source>
</evidence>
<dbReference type="InterPro" id="IPR013087">
    <property type="entry name" value="Znf_C2H2_type"/>
</dbReference>
<dbReference type="SUPFAM" id="SSF48403">
    <property type="entry name" value="Ankyrin repeat"/>
    <property type="match status" value="1"/>
</dbReference>
<dbReference type="Pfam" id="PF13637">
    <property type="entry name" value="Ank_4"/>
    <property type="match status" value="1"/>
</dbReference>
<feature type="compositionally biased region" description="Low complexity" evidence="9">
    <location>
        <begin position="419"/>
        <end position="455"/>
    </location>
</feature>
<feature type="compositionally biased region" description="Basic and acidic residues" evidence="9">
    <location>
        <begin position="372"/>
        <end position="404"/>
    </location>
</feature>
<keyword evidence="12" id="KW-1185">Reference proteome</keyword>
<dbReference type="SUPFAM" id="SSF57667">
    <property type="entry name" value="beta-beta-alpha zinc fingers"/>
    <property type="match status" value="3"/>
</dbReference>
<feature type="region of interest" description="Disordered" evidence="9">
    <location>
        <begin position="210"/>
        <end position="245"/>
    </location>
</feature>
<keyword evidence="5" id="KW-0539">Nucleus</keyword>
<evidence type="ECO:0000256" key="9">
    <source>
        <dbReference type="SAM" id="MobiDB-lite"/>
    </source>
</evidence>
<accession>A0A6H5I3S0</accession>
<evidence type="ECO:0000256" key="4">
    <source>
        <dbReference type="ARBA" id="ARBA00022833"/>
    </source>
</evidence>
<sequence>MCAKRFDTKHSLLFHLKTVHEERKDFKVFKDHLCDECGKKLGSKRNLLLHISVVHEGRKNFTCDKCQKTFGDRRNMRLHQKRVHECRKDFACDKCEKKCALKTDLMRHRMTVHEGRKDYPCEKCEKKFGFASHLLTHQKTVHEGRKDYACDKCEKKFGQQTNLLTHQKTVHESRKDYACDICERKFGQRWIVIQHQRTVHEGRKDYACDNGATRITPRTRPFGHRLDGSTSRSPRHLPARTNRAASLGLDQIQRKSEDLSRRKIHRLRRSHRLQGPAAAQLLRRVGQATVASHHRGPLRGRLQGTRQKYPPRAVQNLRSLRRELRRRLGLHALPCGLRVRPRRRGREIFAPRLRSQSLGGKDGRLAAAPGSEAREREGGGVVAETRRRRERGQRQRSDTLDDCKQGTPRSRPGQDVVRAQRSAGAGRRARQAGQRAAAHGSVSRPQEPVRAAAAEAGRRPEPGQRQGTDAAALFGEGQPRKRLGRQNIRALRHEASMRVLLEHGADPNAADAEGSTPLHIVAARKHDGDDNSDDELAEMLFERSEDRYRPVRVDARDREGDTALPAALRKRNTKVVDVLLRNEADPSQRDASGSTALHVLVVWCCDDHAVSQFFRTVDEIQAVQVQLEARDSRGRTPLNRDTS</sequence>
<dbReference type="InterPro" id="IPR036236">
    <property type="entry name" value="Znf_C2H2_sf"/>
</dbReference>
<dbReference type="EMBL" id="CADCXV010000684">
    <property type="protein sequence ID" value="CAB0032605.1"/>
    <property type="molecule type" value="Genomic_DNA"/>
</dbReference>
<dbReference type="Pfam" id="PF00096">
    <property type="entry name" value="zf-C2H2"/>
    <property type="match status" value="3"/>
</dbReference>
<keyword evidence="1" id="KW-0479">Metal-binding</keyword>
<dbReference type="InterPro" id="IPR050527">
    <property type="entry name" value="Snail/Krueppel_Znf"/>
</dbReference>
<feature type="domain" description="C2H2-type" evidence="10">
    <location>
        <begin position="90"/>
        <end position="118"/>
    </location>
</feature>
<dbReference type="InterPro" id="IPR002110">
    <property type="entry name" value="Ankyrin_rpt"/>
</dbReference>
<dbReference type="PANTHER" id="PTHR24388:SF53">
    <property type="entry name" value="CHORION TRANSCRIPTION FACTOR CF2-RELATED"/>
    <property type="match status" value="1"/>
</dbReference>
<keyword evidence="2" id="KW-0677">Repeat</keyword>
<feature type="domain" description="C2H2-type" evidence="10">
    <location>
        <begin position="119"/>
        <end position="147"/>
    </location>
</feature>
<feature type="domain" description="C2H2-type" evidence="10">
    <location>
        <begin position="32"/>
        <end position="60"/>
    </location>
</feature>
<evidence type="ECO:0000256" key="7">
    <source>
        <dbReference type="PROSITE-ProRule" id="PRU00023"/>
    </source>
</evidence>
<dbReference type="PANTHER" id="PTHR24388">
    <property type="entry name" value="ZINC FINGER PROTEIN"/>
    <property type="match status" value="1"/>
</dbReference>
<comment type="similarity">
    <text evidence="6">Belongs to the snail C2H2-type zinc-finger protein family.</text>
</comment>